<proteinExistence type="predicted"/>
<name>A0A9D4E7D0_DREPO</name>
<comment type="caution">
    <text evidence="1">The sequence shown here is derived from an EMBL/GenBank/DDBJ whole genome shotgun (WGS) entry which is preliminary data.</text>
</comment>
<sequence length="123" mass="13740">MMSLYIYDGTSSTSWMVDLNASRLVVETQDSGSLFQMMIVLGKNEYLYTSTRIGIGGNFMLWLLLVDLITAVGERYDIGIAIRQFTILYMMVTSATALRCWRLGHLRSLIISLTLGGLCGFHG</sequence>
<gene>
    <name evidence="1" type="ORF">DPMN_176685</name>
</gene>
<evidence type="ECO:0000313" key="1">
    <source>
        <dbReference type="EMBL" id="KAH3775284.1"/>
    </source>
</evidence>
<reference evidence="1" key="1">
    <citation type="journal article" date="2019" name="bioRxiv">
        <title>The Genome of the Zebra Mussel, Dreissena polymorpha: A Resource for Invasive Species Research.</title>
        <authorList>
            <person name="McCartney M.A."/>
            <person name="Auch B."/>
            <person name="Kono T."/>
            <person name="Mallez S."/>
            <person name="Zhang Y."/>
            <person name="Obille A."/>
            <person name="Becker A."/>
            <person name="Abrahante J.E."/>
            <person name="Garbe J."/>
            <person name="Badalamenti J.P."/>
            <person name="Herman A."/>
            <person name="Mangelson H."/>
            <person name="Liachko I."/>
            <person name="Sullivan S."/>
            <person name="Sone E.D."/>
            <person name="Koren S."/>
            <person name="Silverstein K.A.T."/>
            <person name="Beckman K.B."/>
            <person name="Gohl D.M."/>
        </authorList>
    </citation>
    <scope>NUCLEOTIDE SEQUENCE</scope>
    <source>
        <strain evidence="1">Duluth1</strain>
        <tissue evidence="1">Whole animal</tissue>
    </source>
</reference>
<dbReference type="Proteomes" id="UP000828390">
    <property type="component" value="Unassembled WGS sequence"/>
</dbReference>
<evidence type="ECO:0000313" key="2">
    <source>
        <dbReference type="Proteomes" id="UP000828390"/>
    </source>
</evidence>
<protein>
    <submittedName>
        <fullName evidence="1">Uncharacterized protein</fullName>
    </submittedName>
</protein>
<dbReference type="EMBL" id="JAIWYP010000009">
    <property type="protein sequence ID" value="KAH3775284.1"/>
    <property type="molecule type" value="Genomic_DNA"/>
</dbReference>
<dbReference type="AlphaFoldDB" id="A0A9D4E7D0"/>
<organism evidence="1 2">
    <name type="scientific">Dreissena polymorpha</name>
    <name type="common">Zebra mussel</name>
    <name type="synonym">Mytilus polymorpha</name>
    <dbReference type="NCBI Taxonomy" id="45954"/>
    <lineage>
        <taxon>Eukaryota</taxon>
        <taxon>Metazoa</taxon>
        <taxon>Spiralia</taxon>
        <taxon>Lophotrochozoa</taxon>
        <taxon>Mollusca</taxon>
        <taxon>Bivalvia</taxon>
        <taxon>Autobranchia</taxon>
        <taxon>Heteroconchia</taxon>
        <taxon>Euheterodonta</taxon>
        <taxon>Imparidentia</taxon>
        <taxon>Neoheterodontei</taxon>
        <taxon>Myida</taxon>
        <taxon>Dreissenoidea</taxon>
        <taxon>Dreissenidae</taxon>
        <taxon>Dreissena</taxon>
    </lineage>
</organism>
<reference evidence="1" key="2">
    <citation type="submission" date="2020-11" db="EMBL/GenBank/DDBJ databases">
        <authorList>
            <person name="McCartney M.A."/>
            <person name="Auch B."/>
            <person name="Kono T."/>
            <person name="Mallez S."/>
            <person name="Becker A."/>
            <person name="Gohl D.M."/>
            <person name="Silverstein K.A.T."/>
            <person name="Koren S."/>
            <person name="Bechman K.B."/>
            <person name="Herman A."/>
            <person name="Abrahante J.E."/>
            <person name="Garbe J."/>
        </authorList>
    </citation>
    <scope>NUCLEOTIDE SEQUENCE</scope>
    <source>
        <strain evidence="1">Duluth1</strain>
        <tissue evidence="1">Whole animal</tissue>
    </source>
</reference>
<keyword evidence="2" id="KW-1185">Reference proteome</keyword>
<accession>A0A9D4E7D0</accession>